<accession>A0A1W1BVY6</accession>
<feature type="compositionally biased region" description="Basic residues" evidence="5">
    <location>
        <begin position="463"/>
        <end position="485"/>
    </location>
</feature>
<feature type="compositionally biased region" description="Basic and acidic residues" evidence="5">
    <location>
        <begin position="545"/>
        <end position="575"/>
    </location>
</feature>
<evidence type="ECO:0000259" key="7">
    <source>
        <dbReference type="PROSITE" id="PS50234"/>
    </source>
</evidence>
<feature type="domain" description="VWFA" evidence="7">
    <location>
        <begin position="87"/>
        <end position="281"/>
    </location>
</feature>
<protein>
    <submittedName>
        <fullName evidence="8">TPR domain protein in aerotolerance operon</fullName>
    </submittedName>
</protein>
<evidence type="ECO:0000256" key="4">
    <source>
        <dbReference type="ARBA" id="ARBA00023136"/>
    </source>
</evidence>
<feature type="transmembrane region" description="Helical" evidence="6">
    <location>
        <begin position="297"/>
        <end position="316"/>
    </location>
</feature>
<dbReference type="PANTHER" id="PTHR22550">
    <property type="entry name" value="SPORE GERMINATION PROTEIN"/>
    <property type="match status" value="1"/>
</dbReference>
<organism evidence="8">
    <name type="scientific">hydrothermal vent metagenome</name>
    <dbReference type="NCBI Taxonomy" id="652676"/>
    <lineage>
        <taxon>unclassified sequences</taxon>
        <taxon>metagenomes</taxon>
        <taxon>ecological metagenomes</taxon>
    </lineage>
</organism>
<keyword evidence="1" id="KW-1003">Cell membrane</keyword>
<dbReference type="SMART" id="SM00028">
    <property type="entry name" value="TPR"/>
    <property type="match status" value="2"/>
</dbReference>
<feature type="region of interest" description="Disordered" evidence="5">
    <location>
        <begin position="463"/>
        <end position="614"/>
    </location>
</feature>
<reference evidence="8" key="1">
    <citation type="submission" date="2016-10" db="EMBL/GenBank/DDBJ databases">
        <authorList>
            <person name="de Groot N.N."/>
        </authorList>
    </citation>
    <scope>NUCLEOTIDE SEQUENCE</scope>
</reference>
<feature type="transmembrane region" description="Helical" evidence="6">
    <location>
        <begin position="53"/>
        <end position="74"/>
    </location>
</feature>
<dbReference type="SUPFAM" id="SSF53300">
    <property type="entry name" value="vWA-like"/>
    <property type="match status" value="1"/>
</dbReference>
<evidence type="ECO:0000256" key="2">
    <source>
        <dbReference type="ARBA" id="ARBA00022692"/>
    </source>
</evidence>
<evidence type="ECO:0000256" key="5">
    <source>
        <dbReference type="SAM" id="MobiDB-lite"/>
    </source>
</evidence>
<dbReference type="EMBL" id="FPHK01000029">
    <property type="protein sequence ID" value="SFV57627.1"/>
    <property type="molecule type" value="Genomic_DNA"/>
</dbReference>
<name>A0A1W1BVY6_9ZZZZ</name>
<evidence type="ECO:0000256" key="3">
    <source>
        <dbReference type="ARBA" id="ARBA00022989"/>
    </source>
</evidence>
<dbReference type="InterPro" id="IPR002035">
    <property type="entry name" value="VWF_A"/>
</dbReference>
<dbReference type="InterPro" id="IPR036465">
    <property type="entry name" value="vWFA_dom_sf"/>
</dbReference>
<feature type="compositionally biased region" description="Low complexity" evidence="5">
    <location>
        <begin position="486"/>
        <end position="510"/>
    </location>
</feature>
<dbReference type="InterPro" id="IPR050768">
    <property type="entry name" value="UPF0353/GerABKA_families"/>
</dbReference>
<dbReference type="InterPro" id="IPR019734">
    <property type="entry name" value="TPR_rpt"/>
</dbReference>
<dbReference type="AlphaFoldDB" id="A0A1W1BVY6"/>
<keyword evidence="4 6" id="KW-0472">Membrane</keyword>
<dbReference type="SUPFAM" id="SSF48452">
    <property type="entry name" value="TPR-like"/>
    <property type="match status" value="1"/>
</dbReference>
<feature type="compositionally biased region" description="Basic and acidic residues" evidence="5">
    <location>
        <begin position="637"/>
        <end position="647"/>
    </location>
</feature>
<dbReference type="PANTHER" id="PTHR22550:SF5">
    <property type="entry name" value="LEUCINE ZIPPER PROTEIN 4"/>
    <property type="match status" value="1"/>
</dbReference>
<sequence>MSFLHPEFLYYMLPPLFILFALLLTQKEMEANFFSQEVLNRLRVSVNTLTLKARNAIFMVIGLLLVIALAGPVIKEGKIDIKAKSADIMIALDISDSMLATDVYPNRLKLAKQKALEFLRLAPNERIGVIAFAKNSYLVSPLSFDHEAVAFLLKNLDTNSITEQGTDLMSMLEVVDRSIKSESRRYVLLLSDGGDDNDFSREIAYAKKHNITIFVLAMGTKKGAPIKLANGEFIRQNGSVIITKLNENIAKLATQTGGVYIENVNADKDVKVMLREIENKAKKKEIKSEEIEKYIPLFYYPVGLALLLLLIATSSMSKRENVHVPSMFLLALVLFNASAAKAGLLDFVDLDDAKKAYSSQNYEKSAKYFDEYAKKTNKSAAYYNAGNALYKQKKYKEALKQYEKAHFRDTTKEAAMLANSGNAYARLGSQKDLESAVKAYEKSLKLREDKAVRENLEAVKKALKKRKEHKKQQQNKNQKNNKKQQNKNQKNKQQQNQSQQNQKNKQQQQNKENKKNKQQQQNKQKNQNDHNDQKKNSQRKSKQQSQDEKKKQEQQKQEQQKQKEQAKKDKAEQKKKSMQKLSADKESKKAKKKKSAQSRAMQAKMQNRMSDAEEKKWLKRLNSQQSSYLYMLNKQKPVKENKNEKPW</sequence>
<dbReference type="PROSITE" id="PS50293">
    <property type="entry name" value="TPR_REGION"/>
    <property type="match status" value="1"/>
</dbReference>
<evidence type="ECO:0000313" key="8">
    <source>
        <dbReference type="EMBL" id="SFV57627.1"/>
    </source>
</evidence>
<dbReference type="InterPro" id="IPR011990">
    <property type="entry name" value="TPR-like_helical_dom_sf"/>
</dbReference>
<proteinExistence type="predicted"/>
<feature type="transmembrane region" description="Helical" evidence="6">
    <location>
        <begin position="328"/>
        <end position="348"/>
    </location>
</feature>
<dbReference type="PROSITE" id="PS50005">
    <property type="entry name" value="TPR"/>
    <property type="match status" value="1"/>
</dbReference>
<evidence type="ECO:0000256" key="1">
    <source>
        <dbReference type="ARBA" id="ARBA00022475"/>
    </source>
</evidence>
<evidence type="ECO:0000256" key="6">
    <source>
        <dbReference type="SAM" id="Phobius"/>
    </source>
</evidence>
<dbReference type="Gene3D" id="3.40.50.410">
    <property type="entry name" value="von Willebrand factor, type A domain"/>
    <property type="match status" value="1"/>
</dbReference>
<gene>
    <name evidence="8" type="ORF">MNB_SM-6-1131</name>
</gene>
<feature type="region of interest" description="Disordered" evidence="5">
    <location>
        <begin position="628"/>
        <end position="647"/>
    </location>
</feature>
<dbReference type="Gene3D" id="1.25.40.10">
    <property type="entry name" value="Tetratricopeptide repeat domain"/>
    <property type="match status" value="1"/>
</dbReference>
<dbReference type="SMART" id="SM00327">
    <property type="entry name" value="VWA"/>
    <property type="match status" value="1"/>
</dbReference>
<feature type="compositionally biased region" description="Basic and acidic residues" evidence="5">
    <location>
        <begin position="526"/>
        <end position="535"/>
    </location>
</feature>
<keyword evidence="2 6" id="KW-0812">Transmembrane</keyword>
<dbReference type="PROSITE" id="PS50234">
    <property type="entry name" value="VWFA"/>
    <property type="match status" value="1"/>
</dbReference>
<dbReference type="Pfam" id="PF13519">
    <property type="entry name" value="VWA_2"/>
    <property type="match status" value="1"/>
</dbReference>
<keyword evidence="3 6" id="KW-1133">Transmembrane helix</keyword>